<proteinExistence type="predicted"/>
<evidence type="ECO:0000313" key="2">
    <source>
        <dbReference type="Proteomes" id="UP000823749"/>
    </source>
</evidence>
<gene>
    <name evidence="1" type="ORF">RHGRI_011881</name>
</gene>
<evidence type="ECO:0000313" key="1">
    <source>
        <dbReference type="EMBL" id="KAG5554153.1"/>
    </source>
</evidence>
<dbReference type="EMBL" id="JACTNZ010000004">
    <property type="protein sequence ID" value="KAG5554153.1"/>
    <property type="molecule type" value="Genomic_DNA"/>
</dbReference>
<accession>A0AAV6KNJ9</accession>
<dbReference type="AlphaFoldDB" id="A0AAV6KNJ9"/>
<keyword evidence="2" id="KW-1185">Reference proteome</keyword>
<dbReference type="Proteomes" id="UP000823749">
    <property type="component" value="Chromosome 4"/>
</dbReference>
<sequence length="66" mass="7766">MENKDAYGRTQVVVTDDDGAICSVRLPFAKLRYLHLEFLYFETFKLSLEICDAFDQQFFYRFGVAL</sequence>
<name>A0AAV6KNJ9_9ERIC</name>
<comment type="caution">
    <text evidence="1">The sequence shown here is derived from an EMBL/GenBank/DDBJ whole genome shotgun (WGS) entry which is preliminary data.</text>
</comment>
<organism evidence="1 2">
    <name type="scientific">Rhododendron griersonianum</name>
    <dbReference type="NCBI Taxonomy" id="479676"/>
    <lineage>
        <taxon>Eukaryota</taxon>
        <taxon>Viridiplantae</taxon>
        <taxon>Streptophyta</taxon>
        <taxon>Embryophyta</taxon>
        <taxon>Tracheophyta</taxon>
        <taxon>Spermatophyta</taxon>
        <taxon>Magnoliopsida</taxon>
        <taxon>eudicotyledons</taxon>
        <taxon>Gunneridae</taxon>
        <taxon>Pentapetalae</taxon>
        <taxon>asterids</taxon>
        <taxon>Ericales</taxon>
        <taxon>Ericaceae</taxon>
        <taxon>Ericoideae</taxon>
        <taxon>Rhodoreae</taxon>
        <taxon>Rhododendron</taxon>
    </lineage>
</organism>
<reference evidence="1" key="1">
    <citation type="submission" date="2020-08" db="EMBL/GenBank/DDBJ databases">
        <title>Plant Genome Project.</title>
        <authorList>
            <person name="Zhang R.-G."/>
        </authorList>
    </citation>
    <scope>NUCLEOTIDE SEQUENCE</scope>
    <source>
        <strain evidence="1">WSP0</strain>
        <tissue evidence="1">Leaf</tissue>
    </source>
</reference>
<protein>
    <submittedName>
        <fullName evidence="1">Uncharacterized protein</fullName>
    </submittedName>
</protein>